<evidence type="ECO:0000313" key="2">
    <source>
        <dbReference type="EMBL" id="MBY8821231.1"/>
    </source>
</evidence>
<organism evidence="2 3">
    <name type="scientific">Sphingomonas colocasiae</name>
    <dbReference type="NCBI Taxonomy" id="1848973"/>
    <lineage>
        <taxon>Bacteria</taxon>
        <taxon>Pseudomonadati</taxon>
        <taxon>Pseudomonadota</taxon>
        <taxon>Alphaproteobacteria</taxon>
        <taxon>Sphingomonadales</taxon>
        <taxon>Sphingomonadaceae</taxon>
        <taxon>Sphingomonas</taxon>
    </lineage>
</organism>
<keyword evidence="3" id="KW-1185">Reference proteome</keyword>
<dbReference type="RefSeq" id="WP_222988397.1">
    <property type="nucleotide sequence ID" value="NZ_JAINVV010000001.1"/>
</dbReference>
<evidence type="ECO:0000256" key="1">
    <source>
        <dbReference type="SAM" id="Phobius"/>
    </source>
</evidence>
<reference evidence="2 3" key="1">
    <citation type="submission" date="2021-08" db="EMBL/GenBank/DDBJ databases">
        <authorList>
            <person name="Tuo L."/>
        </authorList>
    </citation>
    <scope>NUCLEOTIDE SEQUENCE [LARGE SCALE GENOMIC DNA]</scope>
    <source>
        <strain evidence="2 3">JCM 31229</strain>
    </source>
</reference>
<keyword evidence="1" id="KW-0812">Transmembrane</keyword>
<feature type="transmembrane region" description="Helical" evidence="1">
    <location>
        <begin position="37"/>
        <end position="56"/>
    </location>
</feature>
<accession>A0ABS7PIV3</accession>
<dbReference type="Proteomes" id="UP000706039">
    <property type="component" value="Unassembled WGS sequence"/>
</dbReference>
<protein>
    <submittedName>
        <fullName evidence="2">Uncharacterized protein</fullName>
    </submittedName>
</protein>
<comment type="caution">
    <text evidence="2">The sequence shown here is derived from an EMBL/GenBank/DDBJ whole genome shotgun (WGS) entry which is preliminary data.</text>
</comment>
<name>A0ABS7PIV3_9SPHN</name>
<dbReference type="EMBL" id="JAINVV010000001">
    <property type="protein sequence ID" value="MBY8821231.1"/>
    <property type="molecule type" value="Genomic_DNA"/>
</dbReference>
<proteinExistence type="predicted"/>
<gene>
    <name evidence="2" type="ORF">K7G82_02945</name>
</gene>
<keyword evidence="1" id="KW-1133">Transmembrane helix</keyword>
<sequence>MAARYTQGGSMEQNGAMHRFALAARALAQHRTGMSPAIRNLVILLVVLAGGVYFLSTLAHEQPQKRVEKSVPNEALGR</sequence>
<evidence type="ECO:0000313" key="3">
    <source>
        <dbReference type="Proteomes" id="UP000706039"/>
    </source>
</evidence>
<keyword evidence="1" id="KW-0472">Membrane</keyword>